<evidence type="ECO:0000313" key="2">
    <source>
        <dbReference type="Proteomes" id="UP000002965"/>
    </source>
</evidence>
<dbReference type="HOGENOM" id="CLU_1352350_0_0_10"/>
<proteinExistence type="predicted"/>
<gene>
    <name evidence="1" type="ORF">HMPREF1061_01351</name>
</gene>
<dbReference type="PANTHER" id="PTHR36846:SF1">
    <property type="entry name" value="PROTEIN VIAA"/>
    <property type="match status" value="1"/>
</dbReference>
<evidence type="ECO:0000313" key="1">
    <source>
        <dbReference type="EMBL" id="EIY21620.1"/>
    </source>
</evidence>
<keyword evidence="2" id="KW-1185">Reference proteome</keyword>
<sequence length="202" mass="23518">MNKRIESIRLRHTLLSNNEFNYQIEHIDQLCDDFYHLQVSLSKNLPVRGGSRLVWLLRNHKQLAEQILEYEETIKRNPVIRELVEILGKKHQSSRKRFKMTAGIHREQIISHATRSDITGICEGNDQNSLLPLEYCYLAEKSLQPIFFERFIEKRLQVIDYQSQEKQPINDKKIAGNKISEEAEGPFFVCLDTSGSMAGAFL</sequence>
<name>I8V587_9BACE</name>
<dbReference type="PATRIC" id="fig|997873.3.peg.1428"/>
<accession>I8V587</accession>
<protein>
    <submittedName>
        <fullName evidence="1">Uncharacterized protein</fullName>
    </submittedName>
</protein>
<comment type="caution">
    <text evidence="1">The sequence shown here is derived from an EMBL/GenBank/DDBJ whole genome shotgun (WGS) entry which is preliminary data.</text>
</comment>
<reference evidence="1 2" key="1">
    <citation type="submission" date="2012-02" db="EMBL/GenBank/DDBJ databases">
        <title>The Genome Sequence of Bacteroides caccae CL03T12C61.</title>
        <authorList>
            <consortium name="The Broad Institute Genome Sequencing Platform"/>
            <person name="Earl A."/>
            <person name="Ward D."/>
            <person name="Feldgarden M."/>
            <person name="Gevers D."/>
            <person name="Zitomersky N.L."/>
            <person name="Coyne M.J."/>
            <person name="Comstock L.E."/>
            <person name="Young S.K."/>
            <person name="Zeng Q."/>
            <person name="Gargeya S."/>
            <person name="Fitzgerald M."/>
            <person name="Haas B."/>
            <person name="Abouelleil A."/>
            <person name="Alvarado L."/>
            <person name="Arachchi H.M."/>
            <person name="Berlin A."/>
            <person name="Chapman S.B."/>
            <person name="Gearin G."/>
            <person name="Goldberg J."/>
            <person name="Griggs A."/>
            <person name="Gujja S."/>
            <person name="Hansen M."/>
            <person name="Heiman D."/>
            <person name="Howarth C."/>
            <person name="Larimer J."/>
            <person name="Lui A."/>
            <person name="MacDonald P.J.P."/>
            <person name="McCowen C."/>
            <person name="Montmayeur A."/>
            <person name="Murphy C."/>
            <person name="Neiman D."/>
            <person name="Pearson M."/>
            <person name="Priest M."/>
            <person name="Roberts A."/>
            <person name="Saif S."/>
            <person name="Shea T."/>
            <person name="Sisk P."/>
            <person name="Stolte C."/>
            <person name="Sykes S."/>
            <person name="Wortman J."/>
            <person name="Nusbaum C."/>
            <person name="Birren B."/>
        </authorList>
    </citation>
    <scope>NUCLEOTIDE SEQUENCE [LARGE SCALE GENOMIC DNA]</scope>
    <source>
        <strain evidence="1 2">CL03T12C61</strain>
    </source>
</reference>
<dbReference type="AlphaFoldDB" id="I8V587"/>
<organism evidence="1 2">
    <name type="scientific">Bacteroides caccae CL03T12C61</name>
    <dbReference type="NCBI Taxonomy" id="997873"/>
    <lineage>
        <taxon>Bacteria</taxon>
        <taxon>Pseudomonadati</taxon>
        <taxon>Bacteroidota</taxon>
        <taxon>Bacteroidia</taxon>
        <taxon>Bacteroidales</taxon>
        <taxon>Bacteroidaceae</taxon>
        <taxon>Bacteroides</taxon>
    </lineage>
</organism>
<dbReference type="GO" id="GO:0005829">
    <property type="term" value="C:cytosol"/>
    <property type="evidence" value="ECO:0007669"/>
    <property type="project" value="TreeGrafter"/>
</dbReference>
<dbReference type="PANTHER" id="PTHR36846">
    <property type="entry name" value="PROTEIN VIAA"/>
    <property type="match status" value="1"/>
</dbReference>
<dbReference type="Proteomes" id="UP000002965">
    <property type="component" value="Unassembled WGS sequence"/>
</dbReference>
<dbReference type="EMBL" id="AGXF01000006">
    <property type="protein sequence ID" value="EIY21620.1"/>
    <property type="molecule type" value="Genomic_DNA"/>
</dbReference>